<name>A0A368ZFE5_9FLAO</name>
<proteinExistence type="predicted"/>
<dbReference type="AlphaFoldDB" id="A0A368ZFE5"/>
<evidence type="ECO:0000313" key="2">
    <source>
        <dbReference type="Proteomes" id="UP000253436"/>
    </source>
</evidence>
<gene>
    <name evidence="1" type="ORF">DFQ08_103142</name>
</gene>
<protein>
    <submittedName>
        <fullName evidence="1">Uncharacterized protein</fullName>
    </submittedName>
</protein>
<dbReference type="OrthoDB" id="1097927at2"/>
<keyword evidence="2" id="KW-1185">Reference proteome</keyword>
<accession>A0A368ZFE5</accession>
<sequence length="175" mass="20146">MGLFSFFNKKNSERTSNIPSKELFIEENDVEDVPASNISSMINLEMIYKHAATDFENNGYDDAIINPDLSYSKDNLKLLKYDLQIMIKRAFRSYEDYKKDLNFHIQSRQSAGLIDTVKLLESQLTKVDEAINELNNIEKEFNEGIGLVERISLSYQRGFSRGLAAMSDEILERNV</sequence>
<dbReference type="Proteomes" id="UP000253436">
    <property type="component" value="Unassembled WGS sequence"/>
</dbReference>
<reference evidence="1 2" key="1">
    <citation type="submission" date="2018-07" db="EMBL/GenBank/DDBJ databases">
        <title>Genomic Encyclopedia of Type Strains, Phase III (KMG-III): the genomes of soil and plant-associated and newly described type strains.</title>
        <authorList>
            <person name="Whitman W."/>
        </authorList>
    </citation>
    <scope>NUCLEOTIDE SEQUENCE [LARGE SCALE GENOMIC DNA]</scope>
    <source>
        <strain evidence="1 2">CECT 7958</strain>
    </source>
</reference>
<dbReference type="RefSeq" id="WP_114309836.1">
    <property type="nucleotide sequence ID" value="NZ_QPJO01000003.1"/>
</dbReference>
<comment type="caution">
    <text evidence="1">The sequence shown here is derived from an EMBL/GenBank/DDBJ whole genome shotgun (WGS) entry which is preliminary data.</text>
</comment>
<evidence type="ECO:0000313" key="1">
    <source>
        <dbReference type="EMBL" id="RCW91315.1"/>
    </source>
</evidence>
<dbReference type="EMBL" id="QPJO01000003">
    <property type="protein sequence ID" value="RCW91315.1"/>
    <property type="molecule type" value="Genomic_DNA"/>
</dbReference>
<organism evidence="1 2">
    <name type="scientific">Winogradskyella arenosi</name>
    <dbReference type="NCBI Taxonomy" id="533325"/>
    <lineage>
        <taxon>Bacteria</taxon>
        <taxon>Pseudomonadati</taxon>
        <taxon>Bacteroidota</taxon>
        <taxon>Flavobacteriia</taxon>
        <taxon>Flavobacteriales</taxon>
        <taxon>Flavobacteriaceae</taxon>
        <taxon>Winogradskyella</taxon>
    </lineage>
</organism>